<comment type="caution">
    <text evidence="1">The sequence shown here is derived from an EMBL/GenBank/DDBJ whole genome shotgun (WGS) entry which is preliminary data.</text>
</comment>
<dbReference type="SFLD" id="SFLDG01129">
    <property type="entry name" value="C1.5:_HAD__Beta-PGM__Phosphata"/>
    <property type="match status" value="1"/>
</dbReference>
<dbReference type="PANTHER" id="PTHR47478">
    <property type="match status" value="1"/>
</dbReference>
<protein>
    <submittedName>
        <fullName evidence="1">Noncanonical pyrimidine nucleotidase, YjjG family</fullName>
    </submittedName>
</protein>
<evidence type="ECO:0000313" key="1">
    <source>
        <dbReference type="EMBL" id="RDY27560.1"/>
    </source>
</evidence>
<name>A0A371J447_9FIRM</name>
<dbReference type="CDD" id="cd04305">
    <property type="entry name" value="HAD_Neu5Ac-Pase_like"/>
    <property type="match status" value="1"/>
</dbReference>
<dbReference type="OrthoDB" id="9802350at2"/>
<dbReference type="SFLD" id="SFLDG01135">
    <property type="entry name" value="C1.5.6:_HAD__Beta-PGM__Phospha"/>
    <property type="match status" value="1"/>
</dbReference>
<sequence length="227" mass="26226">MKYKVIFFDADDTLFDFKKTQDFALDKLMDSIETEFDKDYCITEYKKVNTKIWEEFEQGLISSSDLKVERFRRFAYNLGITYDANELSSMYVDFLGDGSFLYEETYEILSYLSDKYKISIITNGLADVQNRRIKKSTVSNFFDDVVISDEIKIAKPDPKIFEHALSNLNHTDKSSVLMIGDSLNSDIKGGINAGIDTCWFNLGKKINDSDFVPNYEINNLLELKDLL</sequence>
<proteinExistence type="predicted"/>
<gene>
    <name evidence="1" type="ORF">CHL78_008835</name>
</gene>
<accession>A0A371J447</accession>
<dbReference type="NCBIfam" id="TIGR02254">
    <property type="entry name" value="YjjG_YfnB"/>
    <property type="match status" value="1"/>
</dbReference>
<dbReference type="PRINTS" id="PR00413">
    <property type="entry name" value="HADHALOGNASE"/>
</dbReference>
<dbReference type="Proteomes" id="UP000215694">
    <property type="component" value="Unassembled WGS sequence"/>
</dbReference>
<dbReference type="InterPro" id="IPR006439">
    <property type="entry name" value="HAD-SF_hydro_IA"/>
</dbReference>
<dbReference type="Gene3D" id="1.10.150.240">
    <property type="entry name" value="Putative phosphatase, domain 2"/>
    <property type="match status" value="1"/>
</dbReference>
<organism evidence="1 2">
    <name type="scientific">Romboutsia weinsteinii</name>
    <dbReference type="NCBI Taxonomy" id="2020949"/>
    <lineage>
        <taxon>Bacteria</taxon>
        <taxon>Bacillati</taxon>
        <taxon>Bacillota</taxon>
        <taxon>Clostridia</taxon>
        <taxon>Peptostreptococcales</taxon>
        <taxon>Peptostreptococcaceae</taxon>
        <taxon>Romboutsia</taxon>
    </lineage>
</organism>
<dbReference type="InterPro" id="IPR052550">
    <property type="entry name" value="Pyrimidine_5'-ntase_YjjG"/>
</dbReference>
<dbReference type="AlphaFoldDB" id="A0A371J447"/>
<dbReference type="InterPro" id="IPR023214">
    <property type="entry name" value="HAD_sf"/>
</dbReference>
<dbReference type="InterPro" id="IPR036412">
    <property type="entry name" value="HAD-like_sf"/>
</dbReference>
<evidence type="ECO:0000313" key="2">
    <source>
        <dbReference type="Proteomes" id="UP000215694"/>
    </source>
</evidence>
<dbReference type="RefSeq" id="WP_116041395.1">
    <property type="nucleotide sequence ID" value="NZ_NOJY02000012.1"/>
</dbReference>
<dbReference type="SUPFAM" id="SSF56784">
    <property type="entry name" value="HAD-like"/>
    <property type="match status" value="1"/>
</dbReference>
<dbReference type="EMBL" id="NOJY02000012">
    <property type="protein sequence ID" value="RDY27560.1"/>
    <property type="molecule type" value="Genomic_DNA"/>
</dbReference>
<reference evidence="1 2" key="1">
    <citation type="journal article" date="2017" name="Genome Announc.">
        <title>Draft Genome Sequence of Romboutsia weinsteinii sp. nov. Strain CCRI-19649(T) Isolated from Surface Water.</title>
        <authorList>
            <person name="Maheux A.F."/>
            <person name="Boudreau D.K."/>
            <person name="Berube E."/>
            <person name="Boissinot M."/>
            <person name="Cantin P."/>
            <person name="Raymond F."/>
            <person name="Corbeil J."/>
            <person name="Omar R.F."/>
            <person name="Bergeron M.G."/>
        </authorList>
    </citation>
    <scope>NUCLEOTIDE SEQUENCE [LARGE SCALE GENOMIC DNA]</scope>
    <source>
        <strain evidence="1 2">CCRI-19649</strain>
    </source>
</reference>
<dbReference type="InterPro" id="IPR011951">
    <property type="entry name" value="HAD-SF_hydro_IA_YjjG/PynA"/>
</dbReference>
<dbReference type="Gene3D" id="3.40.50.1000">
    <property type="entry name" value="HAD superfamily/HAD-like"/>
    <property type="match status" value="1"/>
</dbReference>
<dbReference type="PANTHER" id="PTHR47478:SF1">
    <property type="entry name" value="PYRIMIDINE 5'-NUCLEOTIDASE YJJG"/>
    <property type="match status" value="1"/>
</dbReference>
<dbReference type="NCBIfam" id="TIGR01549">
    <property type="entry name" value="HAD-SF-IA-v1"/>
    <property type="match status" value="1"/>
</dbReference>
<dbReference type="NCBIfam" id="NF006976">
    <property type="entry name" value="PRK09449.1"/>
    <property type="match status" value="1"/>
</dbReference>
<dbReference type="InterPro" id="IPR023198">
    <property type="entry name" value="PGP-like_dom2"/>
</dbReference>
<dbReference type="Pfam" id="PF00702">
    <property type="entry name" value="Hydrolase"/>
    <property type="match status" value="1"/>
</dbReference>
<dbReference type="SFLD" id="SFLDS00003">
    <property type="entry name" value="Haloacid_Dehalogenase"/>
    <property type="match status" value="1"/>
</dbReference>
<dbReference type="GO" id="GO:0008253">
    <property type="term" value="F:5'-nucleotidase activity"/>
    <property type="evidence" value="ECO:0007669"/>
    <property type="project" value="InterPro"/>
</dbReference>
<keyword evidence="2" id="KW-1185">Reference proteome</keyword>